<comment type="caution">
    <text evidence="1">The sequence shown here is derived from an EMBL/GenBank/DDBJ whole genome shotgun (WGS) entry which is preliminary data.</text>
</comment>
<sequence>MDDPLLRHVAERNGGYLHREDLLALGETDRSIARALRDRTLVRIRVGTYAFRDRVDALDPLGRHVVLARATIDKLPAGSVALSHASAAALHGIELFDVDLSVVHLTRLDDGSGRIESGIQHHTGSPAPEEIVELDGRLVTSASRAAWETACSTSSRGALVVLDSALRRGSMSPEELADTVGRYATWRGSRRARLMARLADPGAESVGESLLRFLCWEEALPAPETQLEVVDGHGRLLGRSDLGWRLYRHLAEFDGMRKYWRDRRAGEDASDVVVREKAREDAMRAQGWGMTRTTWPDVLRDSSRATGARLRHELEQSHRLYARGRRVIA</sequence>
<reference evidence="2" key="1">
    <citation type="journal article" date="2019" name="Int. J. Syst. Evol. Microbiol.">
        <title>The Global Catalogue of Microorganisms (GCM) 10K type strain sequencing project: providing services to taxonomists for standard genome sequencing and annotation.</title>
        <authorList>
            <consortium name="The Broad Institute Genomics Platform"/>
            <consortium name="The Broad Institute Genome Sequencing Center for Infectious Disease"/>
            <person name="Wu L."/>
            <person name="Ma J."/>
        </authorList>
    </citation>
    <scope>NUCLEOTIDE SEQUENCE [LARGE SCALE GENOMIC DNA]</scope>
    <source>
        <strain evidence="2">JCM 15749</strain>
    </source>
</reference>
<gene>
    <name evidence="1" type="ORF">GCM10009821_22940</name>
</gene>
<keyword evidence="2" id="KW-1185">Reference proteome</keyword>
<proteinExistence type="predicted"/>
<evidence type="ECO:0000313" key="2">
    <source>
        <dbReference type="Proteomes" id="UP001501480"/>
    </source>
</evidence>
<evidence type="ECO:0008006" key="3">
    <source>
        <dbReference type="Google" id="ProtNLM"/>
    </source>
</evidence>
<protein>
    <recommendedName>
        <fullName evidence="3">Type IV toxin-antitoxin system AbiEi family antitoxin domain-containing protein</fullName>
    </recommendedName>
</protein>
<accession>A0ABP5HMB1</accession>
<organism evidence="1 2">
    <name type="scientific">Aeromicrobium halocynthiae</name>
    <dbReference type="NCBI Taxonomy" id="560557"/>
    <lineage>
        <taxon>Bacteria</taxon>
        <taxon>Bacillati</taxon>
        <taxon>Actinomycetota</taxon>
        <taxon>Actinomycetes</taxon>
        <taxon>Propionibacteriales</taxon>
        <taxon>Nocardioidaceae</taxon>
        <taxon>Aeromicrobium</taxon>
    </lineage>
</organism>
<dbReference type="EMBL" id="BAAAPY010000008">
    <property type="protein sequence ID" value="GAA2081674.1"/>
    <property type="molecule type" value="Genomic_DNA"/>
</dbReference>
<dbReference type="Proteomes" id="UP001501480">
    <property type="component" value="Unassembled WGS sequence"/>
</dbReference>
<name>A0ABP5HMB1_9ACTN</name>
<evidence type="ECO:0000313" key="1">
    <source>
        <dbReference type="EMBL" id="GAA2081674.1"/>
    </source>
</evidence>
<dbReference type="RefSeq" id="WP_344328586.1">
    <property type="nucleotide sequence ID" value="NZ_BAAAPY010000008.1"/>
</dbReference>